<keyword evidence="4" id="KW-0106">Calcium</keyword>
<dbReference type="InterPro" id="IPR050738">
    <property type="entry name" value="Sulfatase"/>
</dbReference>
<dbReference type="NCBIfam" id="NF010322">
    <property type="entry name" value="PRK13759.1"/>
    <property type="match status" value="1"/>
</dbReference>
<dbReference type="InterPro" id="IPR000917">
    <property type="entry name" value="Sulfatase_N"/>
</dbReference>
<dbReference type="Gene3D" id="3.40.720.10">
    <property type="entry name" value="Alkaline Phosphatase, subunit A"/>
    <property type="match status" value="1"/>
</dbReference>
<dbReference type="InterPro" id="IPR024607">
    <property type="entry name" value="Sulfatase_CS"/>
</dbReference>
<comment type="similarity">
    <text evidence="1">Belongs to the sulfatase family.</text>
</comment>
<proteinExistence type="inferred from homology"/>
<sequence length="507" mass="58800">MVQTKQPNIILIVVDQMRADALSLNSKDKLVSTPTLDMMASVGYNFENAYSPVPSCVPARAALLTGLDQDKSGRVGYQDEVPWNFTNTLPKVFKDMGYQTECIGKMHVFPSRQRLGFDHVLLHDGYLHVDRKYDKAYGSQFDYASDYLAFLKGKVGYDVDLIDDGMDCNSWEARPWDKDEKLHPTNWVVSESILFLQRRDPTVPFFLKMSFEKPHAPLNPPKYYFDMYMERLPQFLDLHIGNWEVLEKQIPSIYALGGKLKEDDQRRMVAAYFGLITHIDHQISRFLTALKEFRHDKDTIIWFVSDHGDQLGEHYLFRKGYPYQGSIHIPSFIYDPAGLIAGNRGTIKQLVKIQDIFPSLVDLAGGTTTDELDGRSVKNLLFGQYEGWRTEFHGEHALGKDSSQYILTDQWKFIWFPVLNHYQLFDMKKDPHEMNDLYPSEKYQPIVRQMKKKLVDFLRYREEGFVVDEELVPVELSKITPTLTKTGIVNHENEKNQGWDIYDGNKF</sequence>
<dbReference type="InterPro" id="IPR017850">
    <property type="entry name" value="Alkaline_phosphatase_core_sf"/>
</dbReference>
<evidence type="ECO:0000259" key="5">
    <source>
        <dbReference type="Pfam" id="PF00884"/>
    </source>
</evidence>
<dbReference type="Pfam" id="PF00884">
    <property type="entry name" value="Sulfatase"/>
    <property type="match status" value="1"/>
</dbReference>
<feature type="domain" description="Sulfatase N-terminal" evidence="5">
    <location>
        <begin position="7"/>
        <end position="365"/>
    </location>
</feature>
<dbReference type="EC" id="3.1.6.1" evidence="6"/>
<evidence type="ECO:0000256" key="1">
    <source>
        <dbReference type="ARBA" id="ARBA00008779"/>
    </source>
</evidence>
<evidence type="ECO:0000256" key="4">
    <source>
        <dbReference type="ARBA" id="ARBA00022837"/>
    </source>
</evidence>
<dbReference type="SUPFAM" id="SSF53649">
    <property type="entry name" value="Alkaline phosphatase-like"/>
    <property type="match status" value="1"/>
</dbReference>
<dbReference type="PANTHER" id="PTHR42693">
    <property type="entry name" value="ARYLSULFATASE FAMILY MEMBER"/>
    <property type="match status" value="1"/>
</dbReference>
<name>A0A4J2D7Q4_STREE</name>
<organism evidence="6">
    <name type="scientific">Streptococcus pneumoniae</name>
    <dbReference type="NCBI Taxonomy" id="1313"/>
    <lineage>
        <taxon>Bacteria</taxon>
        <taxon>Bacillati</taxon>
        <taxon>Bacillota</taxon>
        <taxon>Bacilli</taxon>
        <taxon>Lactobacillales</taxon>
        <taxon>Streptococcaceae</taxon>
        <taxon>Streptococcus</taxon>
    </lineage>
</organism>
<gene>
    <name evidence="6" type="ORF">SAMEA3381413_01935</name>
</gene>
<dbReference type="AlphaFoldDB" id="A0A4J2D7Q4"/>
<keyword evidence="3 6" id="KW-0378">Hydrolase</keyword>
<dbReference type="PANTHER" id="PTHR42693:SF33">
    <property type="entry name" value="ARYLSULFATASE"/>
    <property type="match status" value="1"/>
</dbReference>
<accession>A0A4J2D7Q4</accession>
<protein>
    <submittedName>
        <fullName evidence="6">Arylsulfatase</fullName>
        <ecNumber evidence="6">3.1.6.-</ecNumber>
        <ecNumber evidence="6">3.1.6.1</ecNumber>
    </submittedName>
</protein>
<evidence type="ECO:0000256" key="2">
    <source>
        <dbReference type="ARBA" id="ARBA00022723"/>
    </source>
</evidence>
<dbReference type="EMBL" id="CAATIB010000018">
    <property type="protein sequence ID" value="VNQ50494.1"/>
    <property type="molecule type" value="Genomic_DNA"/>
</dbReference>
<evidence type="ECO:0000313" key="6">
    <source>
        <dbReference type="EMBL" id="VNQ50494.1"/>
    </source>
</evidence>
<dbReference type="GO" id="GO:0046872">
    <property type="term" value="F:metal ion binding"/>
    <property type="evidence" value="ECO:0007669"/>
    <property type="project" value="UniProtKB-KW"/>
</dbReference>
<evidence type="ECO:0000256" key="3">
    <source>
        <dbReference type="ARBA" id="ARBA00022801"/>
    </source>
</evidence>
<dbReference type="RefSeq" id="WP_061469476.1">
    <property type="nucleotide sequence ID" value="NZ_JAGFAD010000016.1"/>
</dbReference>
<dbReference type="GO" id="GO:0004065">
    <property type="term" value="F:arylsulfatase activity"/>
    <property type="evidence" value="ECO:0007669"/>
    <property type="project" value="UniProtKB-EC"/>
</dbReference>
<reference evidence="6" key="1">
    <citation type="submission" date="2019-04" db="EMBL/GenBank/DDBJ databases">
        <authorList>
            <consortium name="Pathogen Informatics"/>
        </authorList>
    </citation>
    <scope>NUCLEOTIDE SEQUENCE</scope>
    <source>
        <strain evidence="6">GPSC30</strain>
    </source>
</reference>
<dbReference type="EC" id="3.1.6.-" evidence="6"/>
<keyword evidence="2" id="KW-0479">Metal-binding</keyword>
<dbReference type="PROSITE" id="PS00149">
    <property type="entry name" value="SULFATASE_2"/>
    <property type="match status" value="1"/>
</dbReference>